<dbReference type="InterPro" id="IPR022902">
    <property type="entry name" value="NAcTrfase_Eis"/>
</dbReference>
<keyword evidence="4 5" id="KW-0012">Acyltransferase</keyword>
<organism evidence="7 8">
    <name type="scientific">Nocardia jiangxiensis</name>
    <dbReference type="NCBI Taxonomy" id="282685"/>
    <lineage>
        <taxon>Bacteria</taxon>
        <taxon>Bacillati</taxon>
        <taxon>Actinomycetota</taxon>
        <taxon>Actinomycetes</taxon>
        <taxon>Mycobacteriales</taxon>
        <taxon>Nocardiaceae</taxon>
        <taxon>Nocardia</taxon>
    </lineage>
</organism>
<dbReference type="InterPro" id="IPR025559">
    <property type="entry name" value="Eis_dom"/>
</dbReference>
<keyword evidence="3 5" id="KW-0808">Transferase</keyword>
<dbReference type="SUPFAM" id="SSF55729">
    <property type="entry name" value="Acyl-CoA N-acyltransferases (Nat)"/>
    <property type="match status" value="1"/>
</dbReference>
<comment type="similarity">
    <text evidence="1 5">Belongs to the acetyltransferase Eis family.</text>
</comment>
<reference evidence="7 8" key="1">
    <citation type="submission" date="2024-10" db="EMBL/GenBank/DDBJ databases">
        <title>The Natural Products Discovery Center: Release of the First 8490 Sequenced Strains for Exploring Actinobacteria Biosynthetic Diversity.</title>
        <authorList>
            <person name="Kalkreuter E."/>
            <person name="Kautsar S.A."/>
            <person name="Yang D."/>
            <person name="Bader C.D."/>
            <person name="Teijaro C.N."/>
            <person name="Fluegel L."/>
            <person name="Davis C.M."/>
            <person name="Simpson J.R."/>
            <person name="Lauterbach L."/>
            <person name="Steele A.D."/>
            <person name="Gui C."/>
            <person name="Meng S."/>
            <person name="Li G."/>
            <person name="Viehrig K."/>
            <person name="Ye F."/>
            <person name="Su P."/>
            <person name="Kiefer A.F."/>
            <person name="Nichols A."/>
            <person name="Cepeda A.J."/>
            <person name="Yan W."/>
            <person name="Fan B."/>
            <person name="Jiang Y."/>
            <person name="Adhikari A."/>
            <person name="Zheng C.-J."/>
            <person name="Schuster L."/>
            <person name="Cowan T.M."/>
            <person name="Smanski M.J."/>
            <person name="Chevrette M.G."/>
            <person name="De Carvalho L.P.S."/>
            <person name="Shen B."/>
        </authorList>
    </citation>
    <scope>NUCLEOTIDE SEQUENCE [LARGE SCALE GENOMIC DNA]</scope>
    <source>
        <strain evidence="7 8">NPDC002593</strain>
    </source>
</reference>
<evidence type="ECO:0000313" key="8">
    <source>
        <dbReference type="Proteomes" id="UP001601992"/>
    </source>
</evidence>
<dbReference type="InterPro" id="IPR036527">
    <property type="entry name" value="SCP2_sterol-bd_dom_sf"/>
</dbReference>
<dbReference type="InterPro" id="IPR051554">
    <property type="entry name" value="Acetyltransferase_Eis"/>
</dbReference>
<sequence>MTETSGITLRSGTAADADAVRLLGDISFGMLSDPVESERAHRLFALENGIVAQDGDRIVGYTAAYQQTLTVPGGHPVEVESIANVAVAPTHRRRGILRAMYTEQHRRTEARGLPLTVFTASQGGIYGRFGYGPSICQQHIRFDRRFVQFHSDTPDPGGVELTSIDEAQRIVPPIYDLWRRVQPGAQLRPEPAWEAMFADHPRFRGGGTELFALTHPDGYALYRYHRRESGSALEVVELRAITPDAHAALWRALSALELFDHIEAVIAPDDPLPYLFTDPRLVHTTGLGDALWSRIMDVPAALTARSYDADLDIVVAVHDPFRAAGGVFALRVREGRAECAPTTREADVELGIDVLGSVYLGAHRIRRIAAAHRIRAKDPAVLRDLDLAFRSDRDPVLGWAF</sequence>
<dbReference type="CDD" id="cd04301">
    <property type="entry name" value="NAT_SF"/>
    <property type="match status" value="1"/>
</dbReference>
<dbReference type="PANTHER" id="PTHR37817:SF1">
    <property type="entry name" value="N-ACETYLTRANSFERASE EIS"/>
    <property type="match status" value="1"/>
</dbReference>
<feature type="binding site" evidence="5">
    <location>
        <begin position="93"/>
        <end position="98"/>
    </location>
    <ligand>
        <name>acetyl-CoA</name>
        <dbReference type="ChEBI" id="CHEBI:57288"/>
    </ligand>
</feature>
<dbReference type="InterPro" id="IPR000182">
    <property type="entry name" value="GNAT_dom"/>
</dbReference>
<dbReference type="InterPro" id="IPR016181">
    <property type="entry name" value="Acyl_CoA_acyltransferase"/>
</dbReference>
<dbReference type="Pfam" id="PF13530">
    <property type="entry name" value="SCP2_2"/>
    <property type="match status" value="1"/>
</dbReference>
<dbReference type="Pfam" id="PF17668">
    <property type="entry name" value="Acetyltransf_17"/>
    <property type="match status" value="1"/>
</dbReference>
<evidence type="ECO:0000256" key="4">
    <source>
        <dbReference type="ARBA" id="ARBA00023315"/>
    </source>
</evidence>
<dbReference type="Proteomes" id="UP001601992">
    <property type="component" value="Unassembled WGS sequence"/>
</dbReference>
<keyword evidence="2" id="KW-1036">Host cytoplasmic vesicle</keyword>
<protein>
    <submittedName>
        <fullName evidence="7">GNAT family N-acetyltransferase</fullName>
    </submittedName>
</protein>
<dbReference type="SUPFAM" id="SSF55718">
    <property type="entry name" value="SCP-like"/>
    <property type="match status" value="1"/>
</dbReference>
<evidence type="ECO:0000256" key="5">
    <source>
        <dbReference type="HAMAP-Rule" id="MF_01812"/>
    </source>
</evidence>
<dbReference type="PROSITE" id="PS51186">
    <property type="entry name" value="GNAT"/>
    <property type="match status" value="1"/>
</dbReference>
<evidence type="ECO:0000256" key="2">
    <source>
        <dbReference type="ARBA" id="ARBA00022488"/>
    </source>
</evidence>
<accession>A0ABW6S0L9</accession>
<keyword evidence="8" id="KW-1185">Reference proteome</keyword>
<comment type="subunit">
    <text evidence="5">Homohexamer; trimer of dimers.</text>
</comment>
<comment type="caution">
    <text evidence="5">Lacks conserved residue(s) required for the propagation of feature annotation.</text>
</comment>
<dbReference type="NCBIfam" id="NF002367">
    <property type="entry name" value="PRK01346.1-4"/>
    <property type="match status" value="1"/>
</dbReference>
<dbReference type="RefSeq" id="WP_040818365.1">
    <property type="nucleotide sequence ID" value="NZ_JBIAQY010000005.1"/>
</dbReference>
<dbReference type="PANTHER" id="PTHR37817">
    <property type="entry name" value="N-ACETYLTRANSFERASE EIS"/>
    <property type="match status" value="1"/>
</dbReference>
<evidence type="ECO:0000259" key="6">
    <source>
        <dbReference type="PROSITE" id="PS51186"/>
    </source>
</evidence>
<proteinExistence type="inferred from homology"/>
<dbReference type="Gene3D" id="3.30.1050.10">
    <property type="entry name" value="SCP2 sterol-binding domain"/>
    <property type="match status" value="1"/>
</dbReference>
<dbReference type="EMBL" id="JBIAQY010000005">
    <property type="protein sequence ID" value="MFF3569769.1"/>
    <property type="molecule type" value="Genomic_DNA"/>
</dbReference>
<evidence type="ECO:0000256" key="1">
    <source>
        <dbReference type="ARBA" id="ARBA00009213"/>
    </source>
</evidence>
<comment type="caution">
    <text evidence="7">The sequence shown here is derived from an EMBL/GenBank/DDBJ whole genome shotgun (WGS) entry which is preliminary data.</text>
</comment>
<feature type="domain" description="N-acetyltransferase" evidence="6">
    <location>
        <begin position="7"/>
        <end position="154"/>
    </location>
</feature>
<evidence type="ECO:0000256" key="3">
    <source>
        <dbReference type="ARBA" id="ARBA00022679"/>
    </source>
</evidence>
<evidence type="ECO:0000313" key="7">
    <source>
        <dbReference type="EMBL" id="MFF3569769.1"/>
    </source>
</evidence>
<dbReference type="InterPro" id="IPR041380">
    <property type="entry name" value="Acetyltransf_17"/>
</dbReference>
<dbReference type="Gene3D" id="3.40.630.30">
    <property type="match status" value="2"/>
</dbReference>
<dbReference type="HAMAP" id="MF_01812">
    <property type="entry name" value="Eis"/>
    <property type="match status" value="1"/>
</dbReference>
<dbReference type="Pfam" id="PF13527">
    <property type="entry name" value="Acetyltransf_9"/>
    <property type="match status" value="1"/>
</dbReference>
<name>A0ABW6S0L9_9NOCA</name>
<gene>
    <name evidence="7" type="ORF">ACFYXQ_18510</name>
</gene>
<feature type="active site" description="Proton acceptor; via carboxylate" evidence="5">
    <location>
        <position position="401"/>
    </location>
</feature>
<feature type="binding site" evidence="5">
    <location>
        <begin position="85"/>
        <end position="87"/>
    </location>
    <ligand>
        <name>acetyl-CoA</name>
        <dbReference type="ChEBI" id="CHEBI:57288"/>
    </ligand>
</feature>
<feature type="active site" description="Proton donor" evidence="5">
    <location>
        <position position="126"/>
    </location>
</feature>